<dbReference type="OrthoDB" id="199137at2157"/>
<proteinExistence type="predicted"/>
<evidence type="ECO:0000259" key="1">
    <source>
        <dbReference type="Pfam" id="PF18545"/>
    </source>
</evidence>
<dbReference type="Proteomes" id="UP000289691">
    <property type="component" value="Unassembled WGS sequence"/>
</dbReference>
<gene>
    <name evidence="2" type="ORF">EAF64_08915</name>
</gene>
<name>A0A498KZZ1_9EURY</name>
<protein>
    <recommendedName>
        <fullName evidence="1">Halobacterial output domain-containing protein</fullName>
    </recommendedName>
</protein>
<organism evidence="2 3">
    <name type="scientific">Halorientalis pallida</name>
    <dbReference type="NCBI Taxonomy" id="2479928"/>
    <lineage>
        <taxon>Archaea</taxon>
        <taxon>Methanobacteriati</taxon>
        <taxon>Methanobacteriota</taxon>
        <taxon>Stenosarchaea group</taxon>
        <taxon>Halobacteria</taxon>
        <taxon>Halobacteriales</taxon>
        <taxon>Haloarculaceae</taxon>
        <taxon>Halorientalis</taxon>
    </lineage>
</organism>
<comment type="caution">
    <text evidence="2">The sequence shown here is derived from an EMBL/GenBank/DDBJ whole genome shotgun (WGS) entry which is preliminary data.</text>
</comment>
<dbReference type="Pfam" id="PF18545">
    <property type="entry name" value="HalOD1"/>
    <property type="match status" value="1"/>
</dbReference>
<reference evidence="2 3" key="1">
    <citation type="submission" date="2019-01" db="EMBL/GenBank/DDBJ databases">
        <title>Halorientalis sp. F13-25 a new haloarchaeum isolated from hypersaline water.</title>
        <authorList>
            <person name="Ana D.-V."/>
            <person name="Cristina S.-P."/>
            <person name="Antonio V."/>
        </authorList>
    </citation>
    <scope>NUCLEOTIDE SEQUENCE [LARGE SCALE GENOMIC DNA]</scope>
    <source>
        <strain evidence="2 3">F13-25</strain>
    </source>
</reference>
<accession>A0A498KZZ1</accession>
<dbReference type="RefSeq" id="WP_129068640.1">
    <property type="nucleotide sequence ID" value="NZ_RDFA01000003.1"/>
</dbReference>
<keyword evidence="3" id="KW-1185">Reference proteome</keyword>
<evidence type="ECO:0000313" key="2">
    <source>
        <dbReference type="EMBL" id="RXK49043.1"/>
    </source>
</evidence>
<feature type="domain" description="Halobacterial output" evidence="1">
    <location>
        <begin position="29"/>
        <end position="94"/>
    </location>
</feature>
<dbReference type="AlphaFoldDB" id="A0A498KZZ1"/>
<evidence type="ECO:0000313" key="3">
    <source>
        <dbReference type="Proteomes" id="UP000289691"/>
    </source>
</evidence>
<sequence>MSDRHGRDDLIPDEETGIIFTRMSPDPETAEFEFIELISSVEGAPVEELPLLYDEVDHLVERLFETPPSLDAQVEISFSYSGYRITINRSGDVKLIPVKETRE</sequence>
<dbReference type="EMBL" id="RDFA01000003">
    <property type="protein sequence ID" value="RXK49043.1"/>
    <property type="molecule type" value="Genomic_DNA"/>
</dbReference>
<dbReference type="InterPro" id="IPR040624">
    <property type="entry name" value="HalOD1"/>
</dbReference>